<dbReference type="Proteomes" id="UP000681720">
    <property type="component" value="Unassembled WGS sequence"/>
</dbReference>
<sequence length="71" mass="8385">EKKDLIDELEILKSKLIERENEGIRLKDLLEHMQSDKTKLSRRVSKLVLNEKDLLQELQKCRRTTKAPTPT</sequence>
<gene>
    <name evidence="1" type="ORF">GIL414_LOCUS21367</name>
</gene>
<proteinExistence type="predicted"/>
<name>A0A8S2RZ89_9BILA</name>
<reference evidence="1" key="1">
    <citation type="submission" date="2021-02" db="EMBL/GenBank/DDBJ databases">
        <authorList>
            <person name="Nowell W R."/>
        </authorList>
    </citation>
    <scope>NUCLEOTIDE SEQUENCE</scope>
</reference>
<accession>A0A8S2RZ89</accession>
<comment type="caution">
    <text evidence="1">The sequence shown here is derived from an EMBL/GenBank/DDBJ whole genome shotgun (WGS) entry which is preliminary data.</text>
</comment>
<dbReference type="EMBL" id="CAJOBJ010017850">
    <property type="protein sequence ID" value="CAF4194880.1"/>
    <property type="molecule type" value="Genomic_DNA"/>
</dbReference>
<evidence type="ECO:0000313" key="2">
    <source>
        <dbReference type="Proteomes" id="UP000681720"/>
    </source>
</evidence>
<dbReference type="AlphaFoldDB" id="A0A8S2RZ89"/>
<feature type="non-terminal residue" evidence="1">
    <location>
        <position position="1"/>
    </location>
</feature>
<evidence type="ECO:0000313" key="1">
    <source>
        <dbReference type="EMBL" id="CAF4194880.1"/>
    </source>
</evidence>
<feature type="non-terminal residue" evidence="1">
    <location>
        <position position="71"/>
    </location>
</feature>
<organism evidence="1 2">
    <name type="scientific">Rotaria magnacalcarata</name>
    <dbReference type="NCBI Taxonomy" id="392030"/>
    <lineage>
        <taxon>Eukaryota</taxon>
        <taxon>Metazoa</taxon>
        <taxon>Spiralia</taxon>
        <taxon>Gnathifera</taxon>
        <taxon>Rotifera</taxon>
        <taxon>Eurotatoria</taxon>
        <taxon>Bdelloidea</taxon>
        <taxon>Philodinida</taxon>
        <taxon>Philodinidae</taxon>
        <taxon>Rotaria</taxon>
    </lineage>
</organism>
<protein>
    <submittedName>
        <fullName evidence="1">Uncharacterized protein</fullName>
    </submittedName>
</protein>